<dbReference type="SUPFAM" id="SSF56176">
    <property type="entry name" value="FAD-binding/transporter-associated domain-like"/>
    <property type="match status" value="1"/>
</dbReference>
<name>A0ABQ6IBM5_9MICO</name>
<proteinExistence type="predicted"/>
<comment type="caution">
    <text evidence="3">The sequence shown here is derived from an EMBL/GenBank/DDBJ whole genome shotgun (WGS) entry which is preliminary data.</text>
</comment>
<protein>
    <recommendedName>
        <fullName evidence="2">FAD-binding PCMH-type domain-containing protein</fullName>
    </recommendedName>
</protein>
<feature type="region of interest" description="Disordered" evidence="1">
    <location>
        <begin position="115"/>
        <end position="150"/>
    </location>
</feature>
<dbReference type="Proteomes" id="UP001157125">
    <property type="component" value="Unassembled WGS sequence"/>
</dbReference>
<dbReference type="PANTHER" id="PTHR11748">
    <property type="entry name" value="D-LACTATE DEHYDROGENASE"/>
    <property type="match status" value="1"/>
</dbReference>
<dbReference type="InterPro" id="IPR016169">
    <property type="entry name" value="FAD-bd_PCMH_sub2"/>
</dbReference>
<dbReference type="Pfam" id="PF01565">
    <property type="entry name" value="FAD_binding_4"/>
    <property type="match status" value="1"/>
</dbReference>
<dbReference type="PROSITE" id="PS51387">
    <property type="entry name" value="FAD_PCMH"/>
    <property type="match status" value="1"/>
</dbReference>
<accession>A0ABQ6IBM5</accession>
<evidence type="ECO:0000259" key="2">
    <source>
        <dbReference type="PROSITE" id="PS51387"/>
    </source>
</evidence>
<evidence type="ECO:0000313" key="3">
    <source>
        <dbReference type="EMBL" id="GMA35199.1"/>
    </source>
</evidence>
<sequence length="150" mass="15766">MAPVTIAPELTDLAAHLGARVDGEVDGSDRRRAEYSTDASNYRVPPQVVVFPRDADDLAAALAAAREIAAPVTMRGGGTSVAGNSIGPGVVIDTSRHMNRVLDLDVEARTARVQPGLVLSEPTEGGRAARAALWPGPLDDQSGDPRRPHR</sequence>
<dbReference type="Gene3D" id="3.30.465.10">
    <property type="match status" value="1"/>
</dbReference>
<evidence type="ECO:0000313" key="4">
    <source>
        <dbReference type="Proteomes" id="UP001157125"/>
    </source>
</evidence>
<dbReference type="InterPro" id="IPR016166">
    <property type="entry name" value="FAD-bd_PCMH"/>
</dbReference>
<feature type="domain" description="FAD-binding PCMH-type" evidence="2">
    <location>
        <begin position="42"/>
        <end position="150"/>
    </location>
</feature>
<keyword evidence="4" id="KW-1185">Reference proteome</keyword>
<evidence type="ECO:0000256" key="1">
    <source>
        <dbReference type="SAM" id="MobiDB-lite"/>
    </source>
</evidence>
<reference evidence="4" key="1">
    <citation type="journal article" date="2019" name="Int. J. Syst. Evol. Microbiol.">
        <title>The Global Catalogue of Microorganisms (GCM) 10K type strain sequencing project: providing services to taxonomists for standard genome sequencing and annotation.</title>
        <authorList>
            <consortium name="The Broad Institute Genomics Platform"/>
            <consortium name="The Broad Institute Genome Sequencing Center for Infectious Disease"/>
            <person name="Wu L."/>
            <person name="Ma J."/>
        </authorList>
    </citation>
    <scope>NUCLEOTIDE SEQUENCE [LARGE SCALE GENOMIC DNA]</scope>
    <source>
        <strain evidence="4">NBRC 112299</strain>
    </source>
</reference>
<dbReference type="InterPro" id="IPR036318">
    <property type="entry name" value="FAD-bd_PCMH-like_sf"/>
</dbReference>
<organism evidence="3 4">
    <name type="scientific">Demequina litorisediminis</name>
    <dbReference type="NCBI Taxonomy" id="1849022"/>
    <lineage>
        <taxon>Bacteria</taxon>
        <taxon>Bacillati</taxon>
        <taxon>Actinomycetota</taxon>
        <taxon>Actinomycetes</taxon>
        <taxon>Micrococcales</taxon>
        <taxon>Demequinaceae</taxon>
        <taxon>Demequina</taxon>
    </lineage>
</organism>
<dbReference type="EMBL" id="BSUN01000001">
    <property type="protein sequence ID" value="GMA35199.1"/>
    <property type="molecule type" value="Genomic_DNA"/>
</dbReference>
<dbReference type="InterPro" id="IPR006094">
    <property type="entry name" value="Oxid_FAD_bind_N"/>
</dbReference>
<gene>
    <name evidence="3" type="ORF">GCM10025876_14030</name>
</gene>
<dbReference type="PANTHER" id="PTHR11748:SF119">
    <property type="entry name" value="D-2-HYDROXYGLUTARATE DEHYDROGENASE"/>
    <property type="match status" value="1"/>
</dbReference>